<feature type="compositionally biased region" description="Low complexity" evidence="1">
    <location>
        <begin position="205"/>
        <end position="217"/>
    </location>
</feature>
<gene>
    <name evidence="3" type="primary">STE3_2</name>
    <name evidence="3" type="ORF">V5O48_006810</name>
</gene>
<sequence length="290" mass="32033">MTLAFVDILCSLPLGAYVVYIGSHGLRLRPWISWADTHYDFGRIEQVPSLIWRNDPSAKISTELDRWIGVFCAFSFFALFGFANEAQKNYRLAFWYVARKFGYQQPQNKAPKLPNPKYQPMSGDSLPLYRVSDGKVGKAHKTDSALFKGTVCLTSSFENSSTVLCSPTTPPTSPPSYEWPSTPNSLHDGKHLSLMTNGSTECRNSMSSTPLSSPTSTVLEHGDLAARSSYSSPGATDVPRPEPVHLPHSRTESDTPPNQPPLPPPFSPVAPYHRPLSPDIYPRSQPFGGF</sequence>
<feature type="compositionally biased region" description="Pro residues" evidence="1">
    <location>
        <begin position="257"/>
        <end position="268"/>
    </location>
</feature>
<dbReference type="PRINTS" id="PR00901">
    <property type="entry name" value="PHEROMONEBAR"/>
</dbReference>
<keyword evidence="2" id="KW-1133">Transmembrane helix</keyword>
<evidence type="ECO:0000256" key="1">
    <source>
        <dbReference type="SAM" id="MobiDB-lite"/>
    </source>
</evidence>
<keyword evidence="4" id="KW-1185">Reference proteome</keyword>
<organism evidence="3 4">
    <name type="scientific">Marasmius crinis-equi</name>
    <dbReference type="NCBI Taxonomy" id="585013"/>
    <lineage>
        <taxon>Eukaryota</taxon>
        <taxon>Fungi</taxon>
        <taxon>Dikarya</taxon>
        <taxon>Basidiomycota</taxon>
        <taxon>Agaricomycotina</taxon>
        <taxon>Agaricomycetes</taxon>
        <taxon>Agaricomycetidae</taxon>
        <taxon>Agaricales</taxon>
        <taxon>Marasmiineae</taxon>
        <taxon>Marasmiaceae</taxon>
        <taxon>Marasmius</taxon>
    </lineage>
</organism>
<feature type="region of interest" description="Disordered" evidence="1">
    <location>
        <begin position="163"/>
        <end position="290"/>
    </location>
</feature>
<accession>A0ABR3FIX0</accession>
<dbReference type="EMBL" id="JBAHYK010000331">
    <property type="protein sequence ID" value="KAL0575153.1"/>
    <property type="molecule type" value="Genomic_DNA"/>
</dbReference>
<protein>
    <submittedName>
        <fullName evidence="3">A-factor receptor</fullName>
    </submittedName>
</protein>
<keyword evidence="3" id="KW-0675">Receptor</keyword>
<feature type="compositionally biased region" description="Basic and acidic residues" evidence="1">
    <location>
        <begin position="239"/>
        <end position="253"/>
    </location>
</feature>
<dbReference type="InterPro" id="IPR001499">
    <property type="entry name" value="GPCR_STE3"/>
</dbReference>
<feature type="compositionally biased region" description="Polar residues" evidence="1">
    <location>
        <begin position="194"/>
        <end position="204"/>
    </location>
</feature>
<dbReference type="Proteomes" id="UP001465976">
    <property type="component" value="Unassembled WGS sequence"/>
</dbReference>
<name>A0ABR3FIX0_9AGAR</name>
<evidence type="ECO:0000256" key="2">
    <source>
        <dbReference type="SAM" id="Phobius"/>
    </source>
</evidence>
<comment type="caution">
    <text evidence="3">The sequence shown here is derived from an EMBL/GenBank/DDBJ whole genome shotgun (WGS) entry which is preliminary data.</text>
</comment>
<reference evidence="3 4" key="1">
    <citation type="submission" date="2024-02" db="EMBL/GenBank/DDBJ databases">
        <title>A draft genome for the cacao thread blight pathogen Marasmius crinis-equi.</title>
        <authorList>
            <person name="Cohen S.P."/>
            <person name="Baruah I.K."/>
            <person name="Amoako-Attah I."/>
            <person name="Bukari Y."/>
            <person name="Meinhardt L.W."/>
            <person name="Bailey B.A."/>
        </authorList>
    </citation>
    <scope>NUCLEOTIDE SEQUENCE [LARGE SCALE GENOMIC DNA]</scope>
    <source>
        <strain evidence="3 4">GH-76</strain>
    </source>
</reference>
<keyword evidence="2" id="KW-0472">Membrane</keyword>
<proteinExistence type="predicted"/>
<dbReference type="InterPro" id="IPR000481">
    <property type="entry name" value="GPCR_Pheromne_B_alpha_rcpt"/>
</dbReference>
<evidence type="ECO:0000313" key="4">
    <source>
        <dbReference type="Proteomes" id="UP001465976"/>
    </source>
</evidence>
<dbReference type="Pfam" id="PF02076">
    <property type="entry name" value="STE3"/>
    <property type="match status" value="1"/>
</dbReference>
<feature type="transmembrane region" description="Helical" evidence="2">
    <location>
        <begin position="66"/>
        <end position="83"/>
    </location>
</feature>
<keyword evidence="2" id="KW-0812">Transmembrane</keyword>
<evidence type="ECO:0000313" key="3">
    <source>
        <dbReference type="EMBL" id="KAL0575153.1"/>
    </source>
</evidence>